<proteinExistence type="predicted"/>
<organism evidence="2 3">
    <name type="scientific">Flavonifractor plautii</name>
    <name type="common">Fusobacterium plautii</name>
    <dbReference type="NCBI Taxonomy" id="292800"/>
    <lineage>
        <taxon>Bacteria</taxon>
        <taxon>Bacillati</taxon>
        <taxon>Bacillota</taxon>
        <taxon>Clostridia</taxon>
        <taxon>Eubacteriales</taxon>
        <taxon>Oscillospiraceae</taxon>
        <taxon>Flavonifractor</taxon>
    </lineage>
</organism>
<name>A0A6I2RMM0_FLAPL</name>
<evidence type="ECO:0000313" key="3">
    <source>
        <dbReference type="Proteomes" id="UP000429811"/>
    </source>
</evidence>
<gene>
    <name evidence="2" type="ORF">GKE90_16990</name>
    <name evidence="1" type="ORF">GKE97_18530</name>
</gene>
<reference evidence="3 4" key="1">
    <citation type="journal article" date="2019" name="Nat. Med.">
        <title>A library of human gut bacterial isolates paired with longitudinal multiomics data enables mechanistic microbiome research.</title>
        <authorList>
            <person name="Poyet M."/>
            <person name="Groussin M."/>
            <person name="Gibbons S.M."/>
            <person name="Avila-Pacheco J."/>
            <person name="Jiang X."/>
            <person name="Kearney S.M."/>
            <person name="Perrotta A.R."/>
            <person name="Berdy B."/>
            <person name="Zhao S."/>
            <person name="Lieberman T.D."/>
            <person name="Swanson P.K."/>
            <person name="Smith M."/>
            <person name="Roesemann S."/>
            <person name="Alexander J.E."/>
            <person name="Rich S.A."/>
            <person name="Livny J."/>
            <person name="Vlamakis H."/>
            <person name="Clish C."/>
            <person name="Bullock K."/>
            <person name="Deik A."/>
            <person name="Scott J."/>
            <person name="Pierce K.A."/>
            <person name="Xavier R.J."/>
            <person name="Alm E.J."/>
        </authorList>
    </citation>
    <scope>NUCLEOTIDE SEQUENCE [LARGE SCALE GENOMIC DNA]</scope>
    <source>
        <strain evidence="1 4">BIOML-A2</strain>
        <strain evidence="2 3">BIOML-A5</strain>
    </source>
</reference>
<evidence type="ECO:0000313" key="1">
    <source>
        <dbReference type="EMBL" id="MSB21494.1"/>
    </source>
</evidence>
<accession>A0A6I2RMM0</accession>
<dbReference type="RefSeq" id="WP_154250731.1">
    <property type="nucleotide sequence ID" value="NZ_JADMVZ010000070.1"/>
</dbReference>
<dbReference type="Proteomes" id="UP000434475">
    <property type="component" value="Unassembled WGS sequence"/>
</dbReference>
<sequence length="125" mass="13806">MKTLLFISSNKMLGQGLSAAIQSKSELGFLWAAQLNYPQAIVGVDIFHADVVILDVVDQVDVELAVEICRSIRQNEQNIKILLLVRPEQAVVRKVAVDTKNAGLADDFVFYDSSLTYLLAKLEAL</sequence>
<dbReference type="EMBL" id="WKPO01000031">
    <property type="protein sequence ID" value="MSB50367.1"/>
    <property type="molecule type" value="Genomic_DNA"/>
</dbReference>
<dbReference type="EMBL" id="WKPR01000023">
    <property type="protein sequence ID" value="MSB21494.1"/>
    <property type="molecule type" value="Genomic_DNA"/>
</dbReference>
<comment type="caution">
    <text evidence="2">The sequence shown here is derived from an EMBL/GenBank/DDBJ whole genome shotgun (WGS) entry which is preliminary data.</text>
</comment>
<dbReference type="AlphaFoldDB" id="A0A6I2RMM0"/>
<evidence type="ECO:0000313" key="4">
    <source>
        <dbReference type="Proteomes" id="UP000434475"/>
    </source>
</evidence>
<dbReference type="Proteomes" id="UP000429811">
    <property type="component" value="Unassembled WGS sequence"/>
</dbReference>
<protein>
    <submittedName>
        <fullName evidence="2">Uncharacterized protein</fullName>
    </submittedName>
</protein>
<evidence type="ECO:0000313" key="2">
    <source>
        <dbReference type="EMBL" id="MSB50367.1"/>
    </source>
</evidence>